<evidence type="ECO:0000256" key="5">
    <source>
        <dbReference type="ARBA" id="ARBA00022989"/>
    </source>
</evidence>
<evidence type="ECO:0000259" key="11">
    <source>
        <dbReference type="SMART" id="SM00756"/>
    </source>
</evidence>
<keyword evidence="12" id="KW-1185">Reference proteome</keyword>
<evidence type="ECO:0000256" key="2">
    <source>
        <dbReference type="ARBA" id="ARBA00006214"/>
    </source>
</evidence>
<keyword evidence="8" id="KW-1015">Disulfide bond</keyword>
<reference evidence="13" key="1">
    <citation type="submission" date="2025-08" db="UniProtKB">
        <authorList>
            <consortium name="RefSeq"/>
        </authorList>
    </citation>
    <scope>IDENTIFICATION</scope>
</reference>
<dbReference type="Gene3D" id="1.20.1440.130">
    <property type="entry name" value="VKOR domain"/>
    <property type="match status" value="1"/>
</dbReference>
<feature type="transmembrane region" description="Helical" evidence="10">
    <location>
        <begin position="124"/>
        <end position="147"/>
    </location>
</feature>
<keyword evidence="3 10" id="KW-0812">Transmembrane</keyword>
<dbReference type="PANTHER" id="PTHR34573">
    <property type="entry name" value="VKC DOMAIN-CONTAINING PROTEIN"/>
    <property type="match status" value="1"/>
</dbReference>
<dbReference type="Gene3D" id="3.40.30.10">
    <property type="entry name" value="Glutaredoxin"/>
    <property type="match status" value="1"/>
</dbReference>
<dbReference type="SUPFAM" id="SSF52833">
    <property type="entry name" value="Thioredoxin-like"/>
    <property type="match status" value="1"/>
</dbReference>
<evidence type="ECO:0000313" key="12">
    <source>
        <dbReference type="Proteomes" id="UP000504607"/>
    </source>
</evidence>
<feature type="transmembrane region" description="Helical" evidence="10">
    <location>
        <begin position="225"/>
        <end position="244"/>
    </location>
</feature>
<dbReference type="Proteomes" id="UP000504607">
    <property type="component" value="Unplaced"/>
</dbReference>
<sequence length="373" mass="40157">MTSISAALAISHSPTLSFARTSPISTSPFKRTLGCPLKCWAGPSPEVDTEDSKKTSLWGISTSTWCAGLGTLGFLETGYLTYSKLTDSEAFCPVGGGSCSDVLNSDYSFVFGTSQRNRCSYIRFLLILPSVPLPLVGMLAYGLVTLLSLQQTRKHLLNGLGEADARLILLGTTTSMATASAYFVYLLSTTFAGTSCSYCLISAVLSFILFFITVKDFGLEEIQKVVGLQLVIAGIVVSALTNSYTTATQQFSGSNDITLEPYEIKITSKSTPFAISLAKYLRSIGAKMYGAFWCSHCNEQKQMFGREAAKILDYVECFPDGAGKGRKMAKECSAVGIEGFPTWVIKDKVLSGEQELPALAEASGFILADFYPS</sequence>
<keyword evidence="9" id="KW-0676">Redox-active center</keyword>
<feature type="transmembrane region" description="Helical" evidence="10">
    <location>
        <begin position="191"/>
        <end position="213"/>
    </location>
</feature>
<evidence type="ECO:0000256" key="8">
    <source>
        <dbReference type="ARBA" id="ARBA00023157"/>
    </source>
</evidence>
<evidence type="ECO:0000256" key="9">
    <source>
        <dbReference type="ARBA" id="ARBA00023284"/>
    </source>
</evidence>
<dbReference type="InterPro" id="IPR038354">
    <property type="entry name" value="VKOR_sf"/>
</dbReference>
<dbReference type="GO" id="GO:0016491">
    <property type="term" value="F:oxidoreductase activity"/>
    <property type="evidence" value="ECO:0007669"/>
    <property type="project" value="UniProtKB-KW"/>
</dbReference>
<evidence type="ECO:0000256" key="7">
    <source>
        <dbReference type="ARBA" id="ARBA00023136"/>
    </source>
</evidence>
<evidence type="ECO:0000313" key="13">
    <source>
        <dbReference type="RefSeq" id="XP_010905230.1"/>
    </source>
</evidence>
<accession>A0A6I9Q9U2</accession>
<dbReference type="InterPro" id="IPR012932">
    <property type="entry name" value="VKOR"/>
</dbReference>
<dbReference type="GO" id="GO:0016020">
    <property type="term" value="C:membrane"/>
    <property type="evidence" value="ECO:0007669"/>
    <property type="project" value="UniProtKB-SubCell"/>
</dbReference>
<evidence type="ECO:0000256" key="4">
    <source>
        <dbReference type="ARBA" id="ARBA00022719"/>
    </source>
</evidence>
<dbReference type="PANTHER" id="PTHR34573:SF1">
    <property type="entry name" value="VITAMIN K EPOXIDE REDUCTASE DOMAIN-CONTAINING PROTEIN"/>
    <property type="match status" value="1"/>
</dbReference>
<evidence type="ECO:0000256" key="3">
    <source>
        <dbReference type="ARBA" id="ARBA00022692"/>
    </source>
</evidence>
<keyword evidence="7 10" id="KW-0472">Membrane</keyword>
<comment type="similarity">
    <text evidence="2">Belongs to the VKOR family.</text>
</comment>
<protein>
    <submittedName>
        <fullName evidence="13">Thiol-disulfide oxidoreductase LTO1 isoform X1</fullName>
    </submittedName>
</protein>
<dbReference type="InParanoid" id="A0A6I9Q9U2"/>
<name>A0A6I9Q9U2_ELAGV</name>
<dbReference type="SMART" id="SM00756">
    <property type="entry name" value="VKc"/>
    <property type="match status" value="1"/>
</dbReference>
<dbReference type="Pfam" id="PF07884">
    <property type="entry name" value="VKOR"/>
    <property type="match status" value="1"/>
</dbReference>
<feature type="domain" description="Vitamin K epoxide reductase" evidence="11">
    <location>
        <begin position="59"/>
        <end position="217"/>
    </location>
</feature>
<dbReference type="RefSeq" id="XP_010905230.1">
    <property type="nucleotide sequence ID" value="XM_010906928.3"/>
</dbReference>
<gene>
    <name evidence="13" type="primary">LOC105032473</name>
</gene>
<evidence type="ECO:0000256" key="6">
    <source>
        <dbReference type="ARBA" id="ARBA00023002"/>
    </source>
</evidence>
<dbReference type="FunCoup" id="A0A6I9Q9U2">
    <property type="interactions" value="1177"/>
</dbReference>
<comment type="subcellular location">
    <subcellularLocation>
        <location evidence="1">Membrane</location>
        <topology evidence="1">Multi-pass membrane protein</topology>
    </subcellularLocation>
</comment>
<keyword evidence="5 10" id="KW-1133">Transmembrane helix</keyword>
<dbReference type="OrthoDB" id="343052at2759"/>
<dbReference type="GO" id="GO:0048038">
    <property type="term" value="F:quinone binding"/>
    <property type="evidence" value="ECO:0007669"/>
    <property type="project" value="UniProtKB-KW"/>
</dbReference>
<dbReference type="InterPro" id="IPR036249">
    <property type="entry name" value="Thioredoxin-like_sf"/>
</dbReference>
<keyword evidence="4" id="KW-0874">Quinone</keyword>
<evidence type="ECO:0000256" key="10">
    <source>
        <dbReference type="SAM" id="Phobius"/>
    </source>
</evidence>
<proteinExistence type="inferred from homology"/>
<organism evidence="12 13">
    <name type="scientific">Elaeis guineensis var. tenera</name>
    <name type="common">Oil palm</name>
    <dbReference type="NCBI Taxonomy" id="51953"/>
    <lineage>
        <taxon>Eukaryota</taxon>
        <taxon>Viridiplantae</taxon>
        <taxon>Streptophyta</taxon>
        <taxon>Embryophyta</taxon>
        <taxon>Tracheophyta</taxon>
        <taxon>Spermatophyta</taxon>
        <taxon>Magnoliopsida</taxon>
        <taxon>Liliopsida</taxon>
        <taxon>Arecaceae</taxon>
        <taxon>Arecoideae</taxon>
        <taxon>Cocoseae</taxon>
        <taxon>Elaeidinae</taxon>
        <taxon>Elaeis</taxon>
    </lineage>
</organism>
<dbReference type="CDD" id="cd12916">
    <property type="entry name" value="VKOR_1"/>
    <property type="match status" value="1"/>
</dbReference>
<feature type="transmembrane region" description="Helical" evidence="10">
    <location>
        <begin position="167"/>
        <end position="185"/>
    </location>
</feature>
<dbReference type="InterPro" id="IPR044698">
    <property type="entry name" value="VKOR/LTO1"/>
</dbReference>
<keyword evidence="6" id="KW-0560">Oxidoreductase</keyword>
<evidence type="ECO:0000256" key="1">
    <source>
        <dbReference type="ARBA" id="ARBA00004141"/>
    </source>
</evidence>
<dbReference type="AlphaFoldDB" id="A0A6I9Q9U2"/>